<evidence type="ECO:0000313" key="2">
    <source>
        <dbReference type="Proteomes" id="UP000019486"/>
    </source>
</evidence>
<proteinExistence type="predicted"/>
<dbReference type="Proteomes" id="UP000019486">
    <property type="component" value="Unassembled WGS sequence"/>
</dbReference>
<keyword evidence="2" id="KW-1185">Reference proteome</keyword>
<protein>
    <submittedName>
        <fullName evidence="1">Uncharacterized protein</fullName>
    </submittedName>
</protein>
<reference evidence="1 2" key="1">
    <citation type="submission" date="2013-08" db="EMBL/GenBank/DDBJ databases">
        <title>The genome sequence of Skermanella stibiiresistens.</title>
        <authorList>
            <person name="Zhu W."/>
            <person name="Wang G."/>
        </authorList>
    </citation>
    <scope>NUCLEOTIDE SEQUENCE [LARGE SCALE GENOMIC DNA]</scope>
    <source>
        <strain evidence="1 2">SB22</strain>
    </source>
</reference>
<sequence>MAMTDLRVGGRAEFAPSGLTGSGGLVIHLMA</sequence>
<comment type="caution">
    <text evidence="1">The sequence shown here is derived from an EMBL/GenBank/DDBJ whole genome shotgun (WGS) entry which is preliminary data.</text>
</comment>
<evidence type="ECO:0000313" key="1">
    <source>
        <dbReference type="EMBL" id="EWY40661.1"/>
    </source>
</evidence>
<accession>W9H7C9</accession>
<name>W9H7C9_9PROT</name>
<dbReference type="AlphaFoldDB" id="W9H7C9"/>
<gene>
    <name evidence="1" type="ORF">N825_34980</name>
</gene>
<dbReference type="EMBL" id="AVFL01000007">
    <property type="protein sequence ID" value="EWY40661.1"/>
    <property type="molecule type" value="Genomic_DNA"/>
</dbReference>
<organism evidence="1 2">
    <name type="scientific">Skermanella stibiiresistens SB22</name>
    <dbReference type="NCBI Taxonomy" id="1385369"/>
    <lineage>
        <taxon>Bacteria</taxon>
        <taxon>Pseudomonadati</taxon>
        <taxon>Pseudomonadota</taxon>
        <taxon>Alphaproteobacteria</taxon>
        <taxon>Rhodospirillales</taxon>
        <taxon>Azospirillaceae</taxon>
        <taxon>Skermanella</taxon>
    </lineage>
</organism>